<sequence length="213" mass="23906">MNDNEQEFLDAKEEQNLRARGQEVGLRAAAEQKQRTVHNANFLNELRDPDVDPEGDEFDFSPENQFKEWFSGAHAVTNRGDDWDMQADLIMQNKRERAVAERRPGRLLRDRPFLLAAMKGADSPPAEAYEREDIPGDKEYWTAKTAVLDTATEPVTSAQFSKIYGSAEVAADLMALSRNGAGLDSVSTVKTETTTRREQEEEGTASRVGRILE</sequence>
<dbReference type="Proteomes" id="UP001139494">
    <property type="component" value="Unassembled WGS sequence"/>
</dbReference>
<comment type="caution">
    <text evidence="2">The sequence shown here is derived from an EMBL/GenBank/DDBJ whole genome shotgun (WGS) entry which is preliminary data.</text>
</comment>
<name>A0A9R1D5R2_9EURY</name>
<gene>
    <name evidence="2" type="ORF">KM295_14185</name>
</gene>
<accession>A0A9R1D5R2</accession>
<organism evidence="2 3">
    <name type="scientific">Natronomonas aquatica</name>
    <dbReference type="NCBI Taxonomy" id="2841590"/>
    <lineage>
        <taxon>Archaea</taxon>
        <taxon>Methanobacteriati</taxon>
        <taxon>Methanobacteriota</taxon>
        <taxon>Stenosarchaea group</taxon>
        <taxon>Halobacteria</taxon>
        <taxon>Halobacteriales</taxon>
        <taxon>Natronomonadaceae</taxon>
        <taxon>Natronomonas</taxon>
    </lineage>
</organism>
<dbReference type="AlphaFoldDB" id="A0A9R1D5R2"/>
<reference evidence="2" key="1">
    <citation type="journal article" date="2023" name="Front. Microbiol.">
        <title>Genomic-based phylogenetic and metabolic analyses of the genus Natronomonas, and description of Natronomonas aquatica sp. nov.</title>
        <authorList>
            <person name="Garcia-Roldan A."/>
            <person name="Duran-Viseras A."/>
            <person name="de la Haba R.R."/>
            <person name="Corral P."/>
            <person name="Sanchez-Porro C."/>
            <person name="Ventosa A."/>
        </authorList>
    </citation>
    <scope>NUCLEOTIDE SEQUENCE</scope>
    <source>
        <strain evidence="2">F2-12</strain>
    </source>
</reference>
<feature type="region of interest" description="Disordered" evidence="1">
    <location>
        <begin position="185"/>
        <end position="213"/>
    </location>
</feature>
<evidence type="ECO:0000313" key="3">
    <source>
        <dbReference type="Proteomes" id="UP001139494"/>
    </source>
</evidence>
<protein>
    <submittedName>
        <fullName evidence="2">Uncharacterized protein</fullName>
    </submittedName>
</protein>
<proteinExistence type="predicted"/>
<dbReference type="RefSeq" id="WP_256030666.1">
    <property type="nucleotide sequence ID" value="NZ_JAHLKM010000030.1"/>
</dbReference>
<dbReference type="EMBL" id="JAHLKM010000030">
    <property type="protein sequence ID" value="MCQ4334604.1"/>
    <property type="molecule type" value="Genomic_DNA"/>
</dbReference>
<evidence type="ECO:0000256" key="1">
    <source>
        <dbReference type="SAM" id="MobiDB-lite"/>
    </source>
</evidence>
<keyword evidence="3" id="KW-1185">Reference proteome</keyword>
<evidence type="ECO:0000313" key="2">
    <source>
        <dbReference type="EMBL" id="MCQ4334604.1"/>
    </source>
</evidence>